<organism evidence="1">
    <name type="scientific">Rhizophora mucronata</name>
    <name type="common">Asiatic mangrove</name>
    <dbReference type="NCBI Taxonomy" id="61149"/>
    <lineage>
        <taxon>Eukaryota</taxon>
        <taxon>Viridiplantae</taxon>
        <taxon>Streptophyta</taxon>
        <taxon>Embryophyta</taxon>
        <taxon>Tracheophyta</taxon>
        <taxon>Spermatophyta</taxon>
        <taxon>Magnoliopsida</taxon>
        <taxon>eudicotyledons</taxon>
        <taxon>Gunneridae</taxon>
        <taxon>Pentapetalae</taxon>
        <taxon>rosids</taxon>
        <taxon>fabids</taxon>
        <taxon>Malpighiales</taxon>
        <taxon>Rhizophoraceae</taxon>
        <taxon>Rhizophora</taxon>
    </lineage>
</organism>
<accession>A0A2P2QAA6</accession>
<sequence length="28" mass="3278">MCDIRDQTTHGHLNIFNLVSNSEIMLFK</sequence>
<dbReference type="EMBL" id="GGEC01083389">
    <property type="protein sequence ID" value="MBX63873.1"/>
    <property type="molecule type" value="Transcribed_RNA"/>
</dbReference>
<protein>
    <submittedName>
        <fullName evidence="1">Uncharacterized protein</fullName>
    </submittedName>
</protein>
<proteinExistence type="predicted"/>
<name>A0A2P2QAA6_RHIMU</name>
<reference evidence="1" key="1">
    <citation type="submission" date="2018-02" db="EMBL/GenBank/DDBJ databases">
        <title>Rhizophora mucronata_Transcriptome.</title>
        <authorList>
            <person name="Meera S.P."/>
            <person name="Sreeshan A."/>
            <person name="Augustine A."/>
        </authorList>
    </citation>
    <scope>NUCLEOTIDE SEQUENCE</scope>
    <source>
        <tissue evidence="1">Leaf</tissue>
    </source>
</reference>
<dbReference type="AlphaFoldDB" id="A0A2P2QAA6"/>
<evidence type="ECO:0000313" key="1">
    <source>
        <dbReference type="EMBL" id="MBX63873.1"/>
    </source>
</evidence>